<keyword evidence="2" id="KW-1185">Reference proteome</keyword>
<dbReference type="PANTHER" id="PTHR45749">
    <property type="match status" value="1"/>
</dbReference>
<evidence type="ECO:0000313" key="2">
    <source>
        <dbReference type="Proteomes" id="UP001164746"/>
    </source>
</evidence>
<accession>A0ABY7FYT9</accession>
<dbReference type="PANTHER" id="PTHR45749:SF21">
    <property type="entry name" value="DUF4371 DOMAIN-CONTAINING PROTEIN"/>
    <property type="match status" value="1"/>
</dbReference>
<protein>
    <recommendedName>
        <fullName evidence="3">DUF4371 domain-containing protein</fullName>
    </recommendedName>
</protein>
<gene>
    <name evidence="1" type="ORF">MAR_013039</name>
</gene>
<sequence>MTKAKYTSSDVQNEIITICSQQRLIRIYGNMFECWSKYNNDECQDCTSNEQLSLCISYVTTQCDRNAIRVDFIGFITCKSINGGAIAESLMIQLEECDLMIVRDQCYDGASDMAGNFNRIKQRVPVAHCIASLILAVVHRSKSQCVRTLISSVQDITFVSSKLTCAAWSLRSYLPTYTTKPIDIKNTSVREMLCKCDTRWTARSDALSTFRNVFSVVIRSLEELQDDHGRAPHFLTAILRFDFIITLVATQYTLSAPDGLVKIVQMSKNDTLLFIILDYVNIVLI</sequence>
<dbReference type="EMBL" id="CP111026">
    <property type="protein sequence ID" value="WAR27335.1"/>
    <property type="molecule type" value="Genomic_DNA"/>
</dbReference>
<organism evidence="1 2">
    <name type="scientific">Mya arenaria</name>
    <name type="common">Soft-shell clam</name>
    <dbReference type="NCBI Taxonomy" id="6604"/>
    <lineage>
        <taxon>Eukaryota</taxon>
        <taxon>Metazoa</taxon>
        <taxon>Spiralia</taxon>
        <taxon>Lophotrochozoa</taxon>
        <taxon>Mollusca</taxon>
        <taxon>Bivalvia</taxon>
        <taxon>Autobranchia</taxon>
        <taxon>Heteroconchia</taxon>
        <taxon>Euheterodonta</taxon>
        <taxon>Imparidentia</taxon>
        <taxon>Neoheterodontei</taxon>
        <taxon>Myida</taxon>
        <taxon>Myoidea</taxon>
        <taxon>Myidae</taxon>
        <taxon>Mya</taxon>
    </lineage>
</organism>
<evidence type="ECO:0000313" key="1">
    <source>
        <dbReference type="EMBL" id="WAR27335.1"/>
    </source>
</evidence>
<evidence type="ECO:0008006" key="3">
    <source>
        <dbReference type="Google" id="ProtNLM"/>
    </source>
</evidence>
<reference evidence="1" key="1">
    <citation type="submission" date="2022-11" db="EMBL/GenBank/DDBJ databases">
        <title>Centuries of genome instability and evolution in soft-shell clam transmissible cancer (bioRxiv).</title>
        <authorList>
            <person name="Hart S.F.M."/>
            <person name="Yonemitsu M.A."/>
            <person name="Giersch R.M."/>
            <person name="Beal B.F."/>
            <person name="Arriagada G."/>
            <person name="Davis B.W."/>
            <person name="Ostrander E.A."/>
            <person name="Goff S.P."/>
            <person name="Metzger M.J."/>
        </authorList>
    </citation>
    <scope>NUCLEOTIDE SEQUENCE</scope>
    <source>
        <strain evidence="1">MELC-2E11</strain>
        <tissue evidence="1">Siphon/mantle</tissue>
    </source>
</reference>
<dbReference type="Proteomes" id="UP001164746">
    <property type="component" value="Chromosome 15"/>
</dbReference>
<name>A0ABY7FYT9_MYAAR</name>
<proteinExistence type="predicted"/>